<keyword evidence="3" id="KW-1185">Reference proteome</keyword>
<dbReference type="EMBL" id="MAEL01000036">
    <property type="protein sequence ID" value="KAF1303892.1"/>
    <property type="molecule type" value="Genomic_DNA"/>
</dbReference>
<accession>A0ABQ6YZD6</accession>
<protein>
    <recommendedName>
        <fullName evidence="1">SEFIR domain-containing protein</fullName>
    </recommendedName>
</protein>
<name>A0ABQ6YZD6_9ENTE</name>
<evidence type="ECO:0000259" key="1">
    <source>
        <dbReference type="PROSITE" id="PS51534"/>
    </source>
</evidence>
<proteinExistence type="predicted"/>
<sequence length="302" mass="35090">MGLERFGDKKYYNLLVTGDEEAWEGTTYKAELNRFLEFTDMKVKSKFSNLEDDDVIKEIGELPCLFLNEIGRGDFGYVGKMSHLKVRSKYIGFRFEKIKKIPIENIKNIGFELDIDVSKRGITELHRTHWAIKKVNLIEELEELDDMDNNIITPLPKPKVFISYSWELDETKDIVKNLVQRLEEDAVEVIYDKKSLKLGNDMTYFMEMLVRDESIKKVLVICDKSYQRKANEREGGVGTESEIIIDEVYGKPLQNKIIPIFLEMDGNNKPYVPIYLKNSYGLDLSLGLNNEKYDLLIDDIIS</sequence>
<evidence type="ECO:0000313" key="2">
    <source>
        <dbReference type="EMBL" id="KAF1303892.1"/>
    </source>
</evidence>
<organism evidence="2 3">
    <name type="scientific">Candidatus Enterococcus willemsii</name>
    <dbReference type="NCBI Taxonomy" id="1857215"/>
    <lineage>
        <taxon>Bacteria</taxon>
        <taxon>Bacillati</taxon>
        <taxon>Bacillota</taxon>
        <taxon>Bacilli</taxon>
        <taxon>Lactobacillales</taxon>
        <taxon>Enterococcaceae</taxon>
        <taxon>Enterococcus</taxon>
    </lineage>
</organism>
<dbReference type="InterPro" id="IPR013568">
    <property type="entry name" value="SEFIR_dom"/>
</dbReference>
<dbReference type="Gene3D" id="3.40.50.10140">
    <property type="entry name" value="Toll/interleukin-1 receptor homology (TIR) domain"/>
    <property type="match status" value="1"/>
</dbReference>
<feature type="domain" description="SEFIR" evidence="1">
    <location>
        <begin position="157"/>
        <end position="293"/>
    </location>
</feature>
<dbReference type="Pfam" id="PF08357">
    <property type="entry name" value="SEFIR"/>
    <property type="match status" value="1"/>
</dbReference>
<dbReference type="PROSITE" id="PS51534">
    <property type="entry name" value="SEFIR"/>
    <property type="match status" value="1"/>
</dbReference>
<reference evidence="2 3" key="1">
    <citation type="submission" date="2016-06" db="EMBL/GenBank/DDBJ databases">
        <title>Four novel species of enterococci isolated from chicken manure.</title>
        <authorList>
            <person name="Van Tyne D."/>
        </authorList>
    </citation>
    <scope>NUCLEOTIDE SEQUENCE [LARGE SCALE GENOMIC DNA]</scope>
    <source>
        <strain evidence="2 3">CU12B</strain>
    </source>
</reference>
<dbReference type="RefSeq" id="WP_161902071.1">
    <property type="nucleotide sequence ID" value="NZ_MAEL01000036.1"/>
</dbReference>
<dbReference type="Proteomes" id="UP000782705">
    <property type="component" value="Unassembled WGS sequence"/>
</dbReference>
<dbReference type="InterPro" id="IPR035897">
    <property type="entry name" value="Toll_tir_struct_dom_sf"/>
</dbReference>
<evidence type="ECO:0000313" key="3">
    <source>
        <dbReference type="Proteomes" id="UP000782705"/>
    </source>
</evidence>
<gene>
    <name evidence="2" type="ORF">BAU17_13975</name>
</gene>
<comment type="caution">
    <text evidence="2">The sequence shown here is derived from an EMBL/GenBank/DDBJ whole genome shotgun (WGS) entry which is preliminary data.</text>
</comment>
<dbReference type="SUPFAM" id="SSF52200">
    <property type="entry name" value="Toll/Interleukin receptor TIR domain"/>
    <property type="match status" value="1"/>
</dbReference>